<dbReference type="SUPFAM" id="SSF52980">
    <property type="entry name" value="Restriction endonuclease-like"/>
    <property type="match status" value="1"/>
</dbReference>
<accession>A0ABN1TD35</accession>
<comment type="caution">
    <text evidence="2">The sequence shown here is derived from an EMBL/GenBank/DDBJ whole genome shotgun (WGS) entry which is preliminary data.</text>
</comment>
<reference evidence="2 3" key="1">
    <citation type="journal article" date="2019" name="Int. J. Syst. Evol. Microbiol.">
        <title>The Global Catalogue of Microorganisms (GCM) 10K type strain sequencing project: providing services to taxonomists for standard genome sequencing and annotation.</title>
        <authorList>
            <consortium name="The Broad Institute Genomics Platform"/>
            <consortium name="The Broad Institute Genome Sequencing Center for Infectious Disease"/>
            <person name="Wu L."/>
            <person name="Ma J."/>
        </authorList>
    </citation>
    <scope>NUCLEOTIDE SEQUENCE [LARGE SCALE GENOMIC DNA]</scope>
    <source>
        <strain evidence="2 3">JCM 13002</strain>
    </source>
</reference>
<organism evidence="2 3">
    <name type="scientific">Kitasatospora arboriphila</name>
    <dbReference type="NCBI Taxonomy" id="258052"/>
    <lineage>
        <taxon>Bacteria</taxon>
        <taxon>Bacillati</taxon>
        <taxon>Actinomycetota</taxon>
        <taxon>Actinomycetes</taxon>
        <taxon>Kitasatosporales</taxon>
        <taxon>Streptomycetaceae</taxon>
        <taxon>Kitasatospora</taxon>
    </lineage>
</organism>
<dbReference type="PANTHER" id="PTHR35400">
    <property type="entry name" value="SLR1083 PROTEIN"/>
    <property type="match status" value="1"/>
</dbReference>
<dbReference type="CDD" id="cd06260">
    <property type="entry name" value="DUF820-like"/>
    <property type="match status" value="1"/>
</dbReference>
<name>A0ABN1TD35_9ACTN</name>
<gene>
    <name evidence="2" type="ORF">GCM10009663_13240</name>
</gene>
<evidence type="ECO:0000259" key="1">
    <source>
        <dbReference type="Pfam" id="PF05685"/>
    </source>
</evidence>
<dbReference type="InterPro" id="IPR012296">
    <property type="entry name" value="Nuclease_put_TT1808"/>
</dbReference>
<sequence>MTAMSVEPGRQWDYLLNTWLELDVPEGWRAEIDEGEIRLVPPPNVGHNVIAGRVHRALLACLPPEVGVYQTLGTEIVPLEKLYVPDLVVVDDARLVAQEASIDAAGLLMAVEITSKRTARLDRTKKLWAYGHAPVPLFLLVDRFDEEGPTVTLFSEPDQGRYQRGVRTPFGQPVELPEPFGIVLATEGFPADK</sequence>
<dbReference type="EMBL" id="BAAALD010000008">
    <property type="protein sequence ID" value="GAA1074145.1"/>
    <property type="molecule type" value="Genomic_DNA"/>
</dbReference>
<dbReference type="Proteomes" id="UP001499987">
    <property type="component" value="Unassembled WGS sequence"/>
</dbReference>
<feature type="domain" description="Putative restriction endonuclease" evidence="1">
    <location>
        <begin position="20"/>
        <end position="185"/>
    </location>
</feature>
<dbReference type="PANTHER" id="PTHR35400:SF3">
    <property type="entry name" value="SLL1072 PROTEIN"/>
    <property type="match status" value="1"/>
</dbReference>
<dbReference type="RefSeq" id="WP_425555088.1">
    <property type="nucleotide sequence ID" value="NZ_BAAALD010000008.1"/>
</dbReference>
<dbReference type="Gene3D" id="3.90.1570.10">
    <property type="entry name" value="tt1808, chain A"/>
    <property type="match status" value="1"/>
</dbReference>
<proteinExistence type="predicted"/>
<evidence type="ECO:0000313" key="3">
    <source>
        <dbReference type="Proteomes" id="UP001499987"/>
    </source>
</evidence>
<protein>
    <recommendedName>
        <fullName evidence="1">Putative restriction endonuclease domain-containing protein</fullName>
    </recommendedName>
</protein>
<dbReference type="InterPro" id="IPR008538">
    <property type="entry name" value="Uma2"/>
</dbReference>
<evidence type="ECO:0000313" key="2">
    <source>
        <dbReference type="EMBL" id="GAA1074145.1"/>
    </source>
</evidence>
<keyword evidence="3" id="KW-1185">Reference proteome</keyword>
<dbReference type="Pfam" id="PF05685">
    <property type="entry name" value="Uma2"/>
    <property type="match status" value="1"/>
</dbReference>
<dbReference type="InterPro" id="IPR011335">
    <property type="entry name" value="Restrct_endonuc-II-like"/>
</dbReference>